<reference evidence="1" key="1">
    <citation type="submission" date="2019-04" db="EMBL/GenBank/DDBJ databases">
        <title>Genome assembly of Zosterops borbonicus 15179.</title>
        <authorList>
            <person name="Leroy T."/>
            <person name="Anselmetti Y."/>
            <person name="Tilak M.-K."/>
            <person name="Nabholz B."/>
        </authorList>
    </citation>
    <scope>NUCLEOTIDE SEQUENCE</scope>
    <source>
        <strain evidence="1">HGM_15179</strain>
        <tissue evidence="1">Muscle</tissue>
    </source>
</reference>
<sequence length="93" mass="10198">MKNRVADVDSGAMCSEERNCGALFCGKYDTQSETQEDPRPLEAQTKSTMTVQYVETKAASPVSPPVQDSKVIDHFPSLEVFQAMLDEALGNQV</sequence>
<proteinExistence type="predicted"/>
<gene>
    <name evidence="1" type="ORF">HGM15179_006857</name>
</gene>
<protein>
    <submittedName>
        <fullName evidence="1">Uncharacterized protein</fullName>
    </submittedName>
</protein>
<dbReference type="EMBL" id="SWJQ01000156">
    <property type="protein sequence ID" value="TRZ20272.1"/>
    <property type="molecule type" value="Genomic_DNA"/>
</dbReference>
<dbReference type="Proteomes" id="UP000796761">
    <property type="component" value="Unassembled WGS sequence"/>
</dbReference>
<name>A0A8K1GLN6_9PASS</name>
<comment type="caution">
    <text evidence="1">The sequence shown here is derived from an EMBL/GenBank/DDBJ whole genome shotgun (WGS) entry which is preliminary data.</text>
</comment>
<keyword evidence="2" id="KW-1185">Reference proteome</keyword>
<accession>A0A8K1GLN6</accession>
<evidence type="ECO:0000313" key="2">
    <source>
        <dbReference type="Proteomes" id="UP000796761"/>
    </source>
</evidence>
<evidence type="ECO:0000313" key="1">
    <source>
        <dbReference type="EMBL" id="TRZ20272.1"/>
    </source>
</evidence>
<organism evidence="1 2">
    <name type="scientific">Zosterops borbonicus</name>
    <dbReference type="NCBI Taxonomy" id="364589"/>
    <lineage>
        <taxon>Eukaryota</taxon>
        <taxon>Metazoa</taxon>
        <taxon>Chordata</taxon>
        <taxon>Craniata</taxon>
        <taxon>Vertebrata</taxon>
        <taxon>Euteleostomi</taxon>
        <taxon>Archelosauria</taxon>
        <taxon>Archosauria</taxon>
        <taxon>Dinosauria</taxon>
        <taxon>Saurischia</taxon>
        <taxon>Theropoda</taxon>
        <taxon>Coelurosauria</taxon>
        <taxon>Aves</taxon>
        <taxon>Neognathae</taxon>
        <taxon>Neoaves</taxon>
        <taxon>Telluraves</taxon>
        <taxon>Australaves</taxon>
        <taxon>Passeriformes</taxon>
        <taxon>Sylvioidea</taxon>
        <taxon>Zosteropidae</taxon>
        <taxon>Zosterops</taxon>
    </lineage>
</organism>
<dbReference type="AlphaFoldDB" id="A0A8K1GLN6"/>